<dbReference type="EMBL" id="MU267758">
    <property type="protein sequence ID" value="KAH7909464.1"/>
    <property type="molecule type" value="Genomic_DNA"/>
</dbReference>
<reference evidence="1" key="1">
    <citation type="journal article" date="2021" name="New Phytol.">
        <title>Evolutionary innovations through gain and loss of genes in the ectomycorrhizal Boletales.</title>
        <authorList>
            <person name="Wu G."/>
            <person name="Miyauchi S."/>
            <person name="Morin E."/>
            <person name="Kuo A."/>
            <person name="Drula E."/>
            <person name="Varga T."/>
            <person name="Kohler A."/>
            <person name="Feng B."/>
            <person name="Cao Y."/>
            <person name="Lipzen A."/>
            <person name="Daum C."/>
            <person name="Hundley H."/>
            <person name="Pangilinan J."/>
            <person name="Johnson J."/>
            <person name="Barry K."/>
            <person name="LaButti K."/>
            <person name="Ng V."/>
            <person name="Ahrendt S."/>
            <person name="Min B."/>
            <person name="Choi I.G."/>
            <person name="Park H."/>
            <person name="Plett J.M."/>
            <person name="Magnuson J."/>
            <person name="Spatafora J.W."/>
            <person name="Nagy L.G."/>
            <person name="Henrissat B."/>
            <person name="Grigoriev I.V."/>
            <person name="Yang Z.L."/>
            <person name="Xu J."/>
            <person name="Martin F.M."/>
        </authorList>
    </citation>
    <scope>NUCLEOTIDE SEQUENCE</scope>
    <source>
        <strain evidence="1">ATCC 28755</strain>
    </source>
</reference>
<accession>A0ACB8A884</accession>
<keyword evidence="2" id="KW-1185">Reference proteome</keyword>
<protein>
    <submittedName>
        <fullName evidence="1">Uncharacterized protein</fullName>
    </submittedName>
</protein>
<evidence type="ECO:0000313" key="2">
    <source>
        <dbReference type="Proteomes" id="UP000790377"/>
    </source>
</evidence>
<organism evidence="1 2">
    <name type="scientific">Hygrophoropsis aurantiaca</name>
    <dbReference type="NCBI Taxonomy" id="72124"/>
    <lineage>
        <taxon>Eukaryota</taxon>
        <taxon>Fungi</taxon>
        <taxon>Dikarya</taxon>
        <taxon>Basidiomycota</taxon>
        <taxon>Agaricomycotina</taxon>
        <taxon>Agaricomycetes</taxon>
        <taxon>Agaricomycetidae</taxon>
        <taxon>Boletales</taxon>
        <taxon>Coniophorineae</taxon>
        <taxon>Hygrophoropsidaceae</taxon>
        <taxon>Hygrophoropsis</taxon>
    </lineage>
</organism>
<evidence type="ECO:0000313" key="1">
    <source>
        <dbReference type="EMBL" id="KAH7909464.1"/>
    </source>
</evidence>
<dbReference type="Proteomes" id="UP000790377">
    <property type="component" value="Unassembled WGS sequence"/>
</dbReference>
<gene>
    <name evidence="1" type="ORF">BJ138DRAFT_1173658</name>
</gene>
<proteinExistence type="predicted"/>
<name>A0ACB8A884_9AGAM</name>
<comment type="caution">
    <text evidence="1">The sequence shown here is derived from an EMBL/GenBank/DDBJ whole genome shotgun (WGS) entry which is preliminary data.</text>
</comment>
<sequence length="614" mass="67347">MNSSVPRHSVPINKLPVELLSYIFTLTSHSLPDSHQDVIDNQDFPSNAENSVVPSILSAVNRHWRRVAVSTPALWTSLCMSLDNVVEFESSKGLKSSCLDAQQLALHLIRSRNSPLDILIDARDPEWDFTEPSESNDDLPFDTNSSVYRHPFHPRFIVQTLDFLFPHIARWRSLTILTDTWTSMHAAITRLSTPSSGAYLGALLLENLTLMRCNEYIGHSSFFTPSALKTAIQNPFVALFGIITNNENSVPANPLPRLRHLSLVGVHVEWSALSSIISTKSKNSSLPNPPRSLQSLKLAHHCCEVRPSITEFYHILEGCPDLRKLSLKVSGPQILADDDTPETPVSLPLLDELSLSYTDAQEAAKTLSLIHAPNVKRLCIEDATHPASPSEEDGGCLLTYCGTGALLDDQPSHLAGSAYNKADITSIPLARTSSSPHPVKPLYPLLSHLSLSNVKTCFAPYGALLGAASQLHHLALRDIPAHALAALLPRPSICDPPCHEVDQASMIAPCPLLKSLEIWGADTETYHIVGFAMNERERSGTPRPTNLVLHLAHDILPDKLAQIYDGIDVAVDAPMCDELDEEMNWANDDPYASGGAFNDPIFDELYAGAALYSY</sequence>